<evidence type="ECO:0000313" key="3">
    <source>
        <dbReference type="Proteomes" id="UP000594468"/>
    </source>
</evidence>
<feature type="compositionally biased region" description="Acidic residues" evidence="1">
    <location>
        <begin position="27"/>
        <end position="37"/>
    </location>
</feature>
<reference evidence="2 3" key="1">
    <citation type="submission" date="2020-02" db="EMBL/GenBank/DDBJ databases">
        <authorList>
            <person name="Zheng R.K."/>
            <person name="Sun C.M."/>
        </authorList>
    </citation>
    <scope>NUCLEOTIDE SEQUENCE [LARGE SCALE GENOMIC DNA]</scope>
    <source>
        <strain evidence="3">rifampicinis</strain>
    </source>
</reference>
<feature type="compositionally biased region" description="Acidic residues" evidence="1">
    <location>
        <begin position="44"/>
        <end position="74"/>
    </location>
</feature>
<evidence type="ECO:0000256" key="1">
    <source>
        <dbReference type="SAM" id="MobiDB-lite"/>
    </source>
</evidence>
<dbReference type="Proteomes" id="UP000594468">
    <property type="component" value="Chromosome"/>
</dbReference>
<dbReference type="EMBL" id="CP062983">
    <property type="protein sequence ID" value="QPC82180.1"/>
    <property type="molecule type" value="Genomic_DNA"/>
</dbReference>
<sequence length="74" mass="8608">MSSTPPNPKKGQDINANDTARMRGDLSDEDERDDLDEIDTHDMDPEEVLYGDDETDFDEEYYDNEDEWDDVGPY</sequence>
<dbReference type="AlphaFoldDB" id="A0A7S8E874"/>
<gene>
    <name evidence="2" type="ORF">G4Y79_21230</name>
</gene>
<dbReference type="KEGG" id="pmet:G4Y79_21230"/>
<dbReference type="RefSeq" id="WP_195170249.1">
    <property type="nucleotide sequence ID" value="NZ_CP062983.1"/>
</dbReference>
<protein>
    <submittedName>
        <fullName evidence="2">Uncharacterized protein</fullName>
    </submittedName>
</protein>
<evidence type="ECO:0000313" key="2">
    <source>
        <dbReference type="EMBL" id="QPC82180.1"/>
    </source>
</evidence>
<feature type="region of interest" description="Disordered" evidence="1">
    <location>
        <begin position="1"/>
        <end position="74"/>
    </location>
</feature>
<accession>A0A7S8E874</accession>
<organism evidence="2 3">
    <name type="scientific">Phototrophicus methaneseepsis</name>
    <dbReference type="NCBI Taxonomy" id="2710758"/>
    <lineage>
        <taxon>Bacteria</taxon>
        <taxon>Bacillati</taxon>
        <taxon>Chloroflexota</taxon>
        <taxon>Candidatus Thermofontia</taxon>
        <taxon>Phototrophicales</taxon>
        <taxon>Phototrophicaceae</taxon>
        <taxon>Phototrophicus</taxon>
    </lineage>
</organism>
<proteinExistence type="predicted"/>
<keyword evidence="3" id="KW-1185">Reference proteome</keyword>
<name>A0A7S8E874_9CHLR</name>